<keyword evidence="3" id="KW-1185">Reference proteome</keyword>
<accession>A0A7D8Z940</accession>
<feature type="compositionally biased region" description="Low complexity" evidence="1">
    <location>
        <begin position="12"/>
        <end position="33"/>
    </location>
</feature>
<reference evidence="2 3" key="1">
    <citation type="journal article" date="2019" name="PLoS Genet.">
        <title>Convergent evolution of linked mating-type loci in basidiomycete fungi.</title>
        <authorList>
            <person name="Sun S."/>
            <person name="Coelho M.A."/>
            <person name="Heitman J."/>
            <person name="Nowrousian M."/>
        </authorList>
    </citation>
    <scope>NUCLEOTIDE SEQUENCE [LARGE SCALE GENOMIC DNA]</scope>
    <source>
        <strain evidence="2 3">CBS 4282</strain>
    </source>
</reference>
<feature type="region of interest" description="Disordered" evidence="1">
    <location>
        <begin position="1"/>
        <end position="33"/>
    </location>
</feature>
<gene>
    <name evidence="2" type="ORF">VHUM_02659</name>
</gene>
<comment type="caution">
    <text evidence="2">The sequence shown here is derived from an EMBL/GenBank/DDBJ whole genome shotgun (WGS) entry which is preliminary data.</text>
</comment>
<protein>
    <submittedName>
        <fullName evidence="2">Uncharacterized protein</fullName>
    </submittedName>
</protein>
<evidence type="ECO:0000313" key="3">
    <source>
        <dbReference type="Proteomes" id="UP000473826"/>
    </source>
</evidence>
<evidence type="ECO:0000313" key="2">
    <source>
        <dbReference type="EMBL" id="TXT09185.1"/>
    </source>
</evidence>
<dbReference type="Proteomes" id="UP000473826">
    <property type="component" value="Unassembled WGS sequence"/>
</dbReference>
<dbReference type="AlphaFoldDB" id="A0A7D8Z940"/>
<sequence length="33" mass="3414">MSPRQASCAGLSTRCSTRSRSASTPCPSSNTPQ</sequence>
<name>A0A7D8Z940_VANHU</name>
<dbReference type="EMBL" id="QKWK01000006">
    <property type="protein sequence ID" value="TXT09185.1"/>
    <property type="molecule type" value="Genomic_DNA"/>
</dbReference>
<proteinExistence type="predicted"/>
<organism evidence="2 3">
    <name type="scientific">Vanrija humicola</name>
    <name type="common">Yeast</name>
    <name type="synonym">Cryptococcus humicola</name>
    <dbReference type="NCBI Taxonomy" id="5417"/>
    <lineage>
        <taxon>Eukaryota</taxon>
        <taxon>Fungi</taxon>
        <taxon>Dikarya</taxon>
        <taxon>Basidiomycota</taxon>
        <taxon>Agaricomycotina</taxon>
        <taxon>Tremellomycetes</taxon>
        <taxon>Trichosporonales</taxon>
        <taxon>Trichosporonaceae</taxon>
        <taxon>Vanrija</taxon>
    </lineage>
</organism>
<evidence type="ECO:0000256" key="1">
    <source>
        <dbReference type="SAM" id="MobiDB-lite"/>
    </source>
</evidence>